<proteinExistence type="predicted"/>
<feature type="transmembrane region" description="Helical" evidence="1">
    <location>
        <begin position="83"/>
        <end position="99"/>
    </location>
</feature>
<dbReference type="OrthoDB" id="9812071at2"/>
<feature type="domain" description="Cytochrome c oxidase subunit IV bacterial aa3 type" evidence="2">
    <location>
        <begin position="6"/>
        <end position="49"/>
    </location>
</feature>
<dbReference type="InterPro" id="IPR036596">
    <property type="entry name" value="Cyt-C_aa3_sf"/>
</dbReference>
<dbReference type="Pfam" id="PF07835">
    <property type="entry name" value="COX4_pro_2"/>
    <property type="match status" value="1"/>
</dbReference>
<evidence type="ECO:0000259" key="2">
    <source>
        <dbReference type="Pfam" id="PF07835"/>
    </source>
</evidence>
<evidence type="ECO:0000313" key="3">
    <source>
        <dbReference type="EMBL" id="MYZ49544.1"/>
    </source>
</evidence>
<comment type="caution">
    <text evidence="3">The sequence shown here is derived from an EMBL/GenBank/DDBJ whole genome shotgun (WGS) entry which is preliminary data.</text>
</comment>
<dbReference type="Gene3D" id="1.20.5.160">
    <property type="entry name" value="Bacterial aa3 type cytochrome c oxidase subunit IV"/>
    <property type="match status" value="1"/>
</dbReference>
<evidence type="ECO:0000256" key="1">
    <source>
        <dbReference type="SAM" id="Phobius"/>
    </source>
</evidence>
<dbReference type="AlphaFoldDB" id="A0A964T856"/>
<keyword evidence="1" id="KW-0812">Transmembrane</keyword>
<reference evidence="3" key="1">
    <citation type="submission" date="2019-03" db="EMBL/GenBank/DDBJ databases">
        <title>Afifella sp. nov., isolated from activated sludge.</title>
        <authorList>
            <person name="Li Q."/>
            <person name="Liu Y."/>
        </authorList>
    </citation>
    <scope>NUCLEOTIDE SEQUENCE</scope>
    <source>
        <strain evidence="3">L72</strain>
    </source>
</reference>
<dbReference type="EMBL" id="SPKJ01000080">
    <property type="protein sequence ID" value="MYZ49544.1"/>
    <property type="molecule type" value="Genomic_DNA"/>
</dbReference>
<keyword evidence="4" id="KW-1185">Reference proteome</keyword>
<organism evidence="3 4">
    <name type="scientific">Propylenella binzhouense</name>
    <dbReference type="NCBI Taxonomy" id="2555902"/>
    <lineage>
        <taxon>Bacteria</taxon>
        <taxon>Pseudomonadati</taxon>
        <taxon>Pseudomonadota</taxon>
        <taxon>Alphaproteobacteria</taxon>
        <taxon>Hyphomicrobiales</taxon>
        <taxon>Propylenellaceae</taxon>
        <taxon>Propylenella</taxon>
    </lineage>
</organism>
<sequence>MAEHVSHGPAELGAEMDYREHERTYEAFIKGSQVLALATFDIVIALVLFAFGGGAGFWLGSLLVLLTLVATAIGFAMSESWKAPGIVFAIGVLFMILSVA</sequence>
<feature type="transmembrane region" description="Helical" evidence="1">
    <location>
        <begin position="57"/>
        <end position="76"/>
    </location>
</feature>
<accession>A0A964T856</accession>
<keyword evidence="1" id="KW-0472">Membrane</keyword>
<dbReference type="SUPFAM" id="SSF81469">
    <property type="entry name" value="Bacterial aa3 type cytochrome c oxidase subunit IV"/>
    <property type="match status" value="1"/>
</dbReference>
<gene>
    <name evidence="3" type="ORF">E4O86_17680</name>
</gene>
<evidence type="ECO:0000313" key="4">
    <source>
        <dbReference type="Proteomes" id="UP000773614"/>
    </source>
</evidence>
<protein>
    <submittedName>
        <fullName evidence="3">Aa3-type cytochrome c oxidase subunit IV</fullName>
    </submittedName>
</protein>
<dbReference type="Proteomes" id="UP000773614">
    <property type="component" value="Unassembled WGS sequence"/>
</dbReference>
<feature type="transmembrane region" description="Helical" evidence="1">
    <location>
        <begin position="34"/>
        <end position="51"/>
    </location>
</feature>
<name>A0A964T856_9HYPH</name>
<dbReference type="InterPro" id="IPR012422">
    <property type="entry name" value="Cyt_c_oxidase_su4_bac-aa3"/>
</dbReference>
<keyword evidence="1" id="KW-1133">Transmembrane helix</keyword>
<dbReference type="RefSeq" id="WP_161141884.1">
    <property type="nucleotide sequence ID" value="NZ_SPKJ01000080.1"/>
</dbReference>